<dbReference type="AlphaFoldDB" id="A0A139AB33"/>
<evidence type="ECO:0000313" key="3">
    <source>
        <dbReference type="Proteomes" id="UP000070544"/>
    </source>
</evidence>
<keyword evidence="3" id="KW-1185">Reference proteome</keyword>
<dbReference type="EMBL" id="KQ965773">
    <property type="protein sequence ID" value="KXS13918.1"/>
    <property type="molecule type" value="Genomic_DNA"/>
</dbReference>
<reference evidence="2 3" key="1">
    <citation type="journal article" date="2015" name="Genome Biol. Evol.">
        <title>Phylogenomic analyses indicate that early fungi evolved digesting cell walls of algal ancestors of land plants.</title>
        <authorList>
            <person name="Chang Y."/>
            <person name="Wang S."/>
            <person name="Sekimoto S."/>
            <person name="Aerts A.L."/>
            <person name="Choi C."/>
            <person name="Clum A."/>
            <person name="LaButti K.M."/>
            <person name="Lindquist E.A."/>
            <person name="Yee Ngan C."/>
            <person name="Ohm R.A."/>
            <person name="Salamov A.A."/>
            <person name="Grigoriev I.V."/>
            <person name="Spatafora J.W."/>
            <person name="Berbee M.L."/>
        </authorList>
    </citation>
    <scope>NUCLEOTIDE SEQUENCE [LARGE SCALE GENOMIC DNA]</scope>
    <source>
        <strain evidence="2 3">JEL478</strain>
    </source>
</reference>
<gene>
    <name evidence="2" type="ORF">M427DRAFT_359832</name>
</gene>
<evidence type="ECO:0008006" key="4">
    <source>
        <dbReference type="Google" id="ProtNLM"/>
    </source>
</evidence>
<keyword evidence="1" id="KW-0472">Membrane</keyword>
<sequence>MVWKRHDNLFLKFQTRRRLSGRHTIALAGRIADLQTKTNLATSLVAVGVTIVMSIGSVMFTWYFITKPLGRILEVIKKARKFDFAAVRNGSLGENRSIVSEVRNTQEHSWRCYRHFQKHRQQSTDVWQHE</sequence>
<feature type="transmembrane region" description="Helical" evidence="1">
    <location>
        <begin position="44"/>
        <end position="65"/>
    </location>
</feature>
<proteinExistence type="predicted"/>
<keyword evidence="1" id="KW-0812">Transmembrane</keyword>
<name>A0A139AB33_GONPJ</name>
<protein>
    <recommendedName>
        <fullName evidence="4">HAMP domain-containing protein</fullName>
    </recommendedName>
</protein>
<dbReference type="OrthoDB" id="2141176at2759"/>
<organism evidence="2 3">
    <name type="scientific">Gonapodya prolifera (strain JEL478)</name>
    <name type="common">Monoblepharis prolifera</name>
    <dbReference type="NCBI Taxonomy" id="1344416"/>
    <lineage>
        <taxon>Eukaryota</taxon>
        <taxon>Fungi</taxon>
        <taxon>Fungi incertae sedis</taxon>
        <taxon>Chytridiomycota</taxon>
        <taxon>Chytridiomycota incertae sedis</taxon>
        <taxon>Monoblepharidomycetes</taxon>
        <taxon>Monoblepharidales</taxon>
        <taxon>Gonapodyaceae</taxon>
        <taxon>Gonapodya</taxon>
    </lineage>
</organism>
<dbReference type="Proteomes" id="UP000070544">
    <property type="component" value="Unassembled WGS sequence"/>
</dbReference>
<evidence type="ECO:0000256" key="1">
    <source>
        <dbReference type="SAM" id="Phobius"/>
    </source>
</evidence>
<accession>A0A139AB33</accession>
<evidence type="ECO:0000313" key="2">
    <source>
        <dbReference type="EMBL" id="KXS13918.1"/>
    </source>
</evidence>
<keyword evidence="1" id="KW-1133">Transmembrane helix</keyword>